<accession>A0A9Q1GIZ4</accession>
<keyword evidence="1" id="KW-0862">Zinc</keyword>
<dbReference type="InterPro" id="IPR031052">
    <property type="entry name" value="FHY3/FAR1"/>
</dbReference>
<proteinExistence type="inferred from homology"/>
<evidence type="ECO:0000256" key="1">
    <source>
        <dbReference type="RuleBase" id="RU367018"/>
    </source>
</evidence>
<dbReference type="EMBL" id="JAKOGI010002710">
    <property type="protein sequence ID" value="KAJ8421465.1"/>
    <property type="molecule type" value="Genomic_DNA"/>
</dbReference>
<reference evidence="3" key="1">
    <citation type="submission" date="2022-04" db="EMBL/GenBank/DDBJ databases">
        <title>Carnegiea gigantea Genome sequencing and assembly v2.</title>
        <authorList>
            <person name="Copetti D."/>
            <person name="Sanderson M.J."/>
            <person name="Burquez A."/>
            <person name="Wojciechowski M.F."/>
        </authorList>
    </citation>
    <scope>NUCLEOTIDE SEQUENCE</scope>
    <source>
        <strain evidence="3">SGP5-SGP5p</strain>
        <tissue evidence="3">Aerial part</tissue>
    </source>
</reference>
<feature type="region of interest" description="Disordered" evidence="2">
    <location>
        <begin position="1"/>
        <end position="28"/>
    </location>
</feature>
<feature type="region of interest" description="Disordered" evidence="2">
    <location>
        <begin position="202"/>
        <end position="225"/>
    </location>
</feature>
<comment type="caution">
    <text evidence="3">The sequence shown here is derived from an EMBL/GenBank/DDBJ whole genome shotgun (WGS) entry which is preliminary data.</text>
</comment>
<organism evidence="3 4">
    <name type="scientific">Carnegiea gigantea</name>
    <dbReference type="NCBI Taxonomy" id="171969"/>
    <lineage>
        <taxon>Eukaryota</taxon>
        <taxon>Viridiplantae</taxon>
        <taxon>Streptophyta</taxon>
        <taxon>Embryophyta</taxon>
        <taxon>Tracheophyta</taxon>
        <taxon>Spermatophyta</taxon>
        <taxon>Magnoliopsida</taxon>
        <taxon>eudicotyledons</taxon>
        <taxon>Gunneridae</taxon>
        <taxon>Pentapetalae</taxon>
        <taxon>Caryophyllales</taxon>
        <taxon>Cactineae</taxon>
        <taxon>Cactaceae</taxon>
        <taxon>Cactoideae</taxon>
        <taxon>Echinocereeae</taxon>
        <taxon>Carnegiea</taxon>
    </lineage>
</organism>
<dbReference type="PANTHER" id="PTHR31669:SF306">
    <property type="entry name" value="PROTEIN FAR1-RELATED SEQUENCE"/>
    <property type="match status" value="1"/>
</dbReference>
<comment type="similarity">
    <text evidence="1">Belongs to the FHY3/FAR1 family.</text>
</comment>
<dbReference type="Proteomes" id="UP001153076">
    <property type="component" value="Unassembled WGS sequence"/>
</dbReference>
<evidence type="ECO:0000256" key="2">
    <source>
        <dbReference type="SAM" id="MobiDB-lite"/>
    </source>
</evidence>
<feature type="compositionally biased region" description="Basic and acidic residues" evidence="2">
    <location>
        <begin position="1"/>
        <end position="11"/>
    </location>
</feature>
<gene>
    <name evidence="3" type="ORF">Cgig2_011605</name>
</gene>
<dbReference type="AlphaFoldDB" id="A0A9Q1GIZ4"/>
<evidence type="ECO:0000313" key="4">
    <source>
        <dbReference type="Proteomes" id="UP001153076"/>
    </source>
</evidence>
<keyword evidence="1" id="KW-0539">Nucleus</keyword>
<comment type="function">
    <text evidence="1">Putative transcription activator involved in regulating light control of development.</text>
</comment>
<keyword evidence="1" id="KW-0863">Zinc-finger</keyword>
<dbReference type="GO" id="GO:0006355">
    <property type="term" value="P:regulation of DNA-templated transcription"/>
    <property type="evidence" value="ECO:0007669"/>
    <property type="project" value="UniProtKB-UniRule"/>
</dbReference>
<dbReference type="GO" id="GO:0005634">
    <property type="term" value="C:nucleus"/>
    <property type="evidence" value="ECO:0007669"/>
    <property type="project" value="UniProtKB-SubCell"/>
</dbReference>
<name>A0A9Q1GIZ4_9CARY</name>
<protein>
    <recommendedName>
        <fullName evidence="1">Protein FAR1-RELATED SEQUENCE</fullName>
    </recommendedName>
</protein>
<keyword evidence="4" id="KW-1185">Reference proteome</keyword>
<dbReference type="GO" id="GO:0008270">
    <property type="term" value="F:zinc ion binding"/>
    <property type="evidence" value="ECO:0007669"/>
    <property type="project" value="UniProtKB-UniRule"/>
</dbReference>
<keyword evidence="1" id="KW-0479">Metal-binding</keyword>
<sequence length="225" mass="25699">MRFESTIDLQRHGQLQSDNKTSSSMPELKTTKELEKHVTEIYTYAKFYKFQDEFWAACMDCEVENKQEAHEGLLIYVTDNSRNRGKTRQGKALCELPSYYVLNRWTKPAAKKSIFSTDDTVLEGCSQTQHEDKLISDTWLEFMDCMDIAGRDPQKLTIALKGIRKISKELKDSSANTGDSKVSQLESFVGLTALEKIEILRPKQSSTKGSGKRIKRGKEQAIEQQ</sequence>
<feature type="compositionally biased region" description="Polar residues" evidence="2">
    <location>
        <begin position="13"/>
        <end position="25"/>
    </location>
</feature>
<comment type="subcellular location">
    <subcellularLocation>
        <location evidence="1">Nucleus</location>
    </subcellularLocation>
</comment>
<dbReference type="OrthoDB" id="1422649at2759"/>
<evidence type="ECO:0000313" key="3">
    <source>
        <dbReference type="EMBL" id="KAJ8421465.1"/>
    </source>
</evidence>
<dbReference type="PANTHER" id="PTHR31669">
    <property type="entry name" value="PROTEIN FAR1-RELATED SEQUENCE 10-RELATED"/>
    <property type="match status" value="1"/>
</dbReference>